<reference evidence="1 2" key="1">
    <citation type="journal article" date="2019" name="Nat. Ecol. Evol.">
        <title>Megaphylogeny resolves global patterns of mushroom evolution.</title>
        <authorList>
            <person name="Varga T."/>
            <person name="Krizsan K."/>
            <person name="Foldi C."/>
            <person name="Dima B."/>
            <person name="Sanchez-Garcia M."/>
            <person name="Sanchez-Ramirez S."/>
            <person name="Szollosi G.J."/>
            <person name="Szarkandi J.G."/>
            <person name="Papp V."/>
            <person name="Albert L."/>
            <person name="Andreopoulos W."/>
            <person name="Angelini C."/>
            <person name="Antonin V."/>
            <person name="Barry K.W."/>
            <person name="Bougher N.L."/>
            <person name="Buchanan P."/>
            <person name="Buyck B."/>
            <person name="Bense V."/>
            <person name="Catcheside P."/>
            <person name="Chovatia M."/>
            <person name="Cooper J."/>
            <person name="Damon W."/>
            <person name="Desjardin D."/>
            <person name="Finy P."/>
            <person name="Geml J."/>
            <person name="Haridas S."/>
            <person name="Hughes K."/>
            <person name="Justo A."/>
            <person name="Karasinski D."/>
            <person name="Kautmanova I."/>
            <person name="Kiss B."/>
            <person name="Kocsube S."/>
            <person name="Kotiranta H."/>
            <person name="LaButti K.M."/>
            <person name="Lechner B.E."/>
            <person name="Liimatainen K."/>
            <person name="Lipzen A."/>
            <person name="Lukacs Z."/>
            <person name="Mihaltcheva S."/>
            <person name="Morgado L.N."/>
            <person name="Niskanen T."/>
            <person name="Noordeloos M.E."/>
            <person name="Ohm R.A."/>
            <person name="Ortiz-Santana B."/>
            <person name="Ovrebo C."/>
            <person name="Racz N."/>
            <person name="Riley R."/>
            <person name="Savchenko A."/>
            <person name="Shiryaev A."/>
            <person name="Soop K."/>
            <person name="Spirin V."/>
            <person name="Szebenyi C."/>
            <person name="Tomsovsky M."/>
            <person name="Tulloss R.E."/>
            <person name="Uehling J."/>
            <person name="Grigoriev I.V."/>
            <person name="Vagvolgyi C."/>
            <person name="Papp T."/>
            <person name="Martin F.M."/>
            <person name="Miettinen O."/>
            <person name="Hibbett D.S."/>
            <person name="Nagy L.G."/>
        </authorList>
    </citation>
    <scope>NUCLEOTIDE SEQUENCE [LARGE SCALE GENOMIC DNA]</scope>
    <source>
        <strain evidence="1 2">NL-1719</strain>
    </source>
</reference>
<dbReference type="EMBL" id="ML208275">
    <property type="protein sequence ID" value="TFK73519.1"/>
    <property type="molecule type" value="Genomic_DNA"/>
</dbReference>
<gene>
    <name evidence="1" type="ORF">BDN72DRAFT_919759</name>
</gene>
<name>A0ACD3B758_9AGAR</name>
<dbReference type="Proteomes" id="UP000308600">
    <property type="component" value="Unassembled WGS sequence"/>
</dbReference>
<sequence>MESPSTGTSTPIFRPSPPLLHNSNSRKETILSLVEMLLQQGDDTSKGPLPLPSFEDDRDVPTVDEHIQVVGAEAFHKFQRRINNLDKELRNFANAARQLGSSVAILSSAFHLRERLAQILFLYHENAADLFPRKIIHLSRDTIDSKRIRRSKQRAIKTKTPPHVARPIVTENLDPEKFPEQLDALAKDVITFLNCLNEFPEFTDEAVNASILAFEGDLRYWASCLQEYSGQFRYPAVQRYIHDLTTEMGEHIDSITTTLSMFIEVGVPTIRFAQKHGATNLLNLSTVATFFSAVTATTLQFSFDLERSPASDAVNCFWFGSLVFSIAAAVNSLLGLTWKQAMYRSPGHRVPWWVLIWIKRSPLVFLVMSVACFSIGLCCFTYATSQAPITSMITTIFTTFTSFGLAAVSAWFATERYIFLRHHGEKWLSDVLVEMWNEFRRLPGMAAIGNSIRHLSRQIRAARNSVQYLRSRTSSISSHTSSASSMYYESDGNTLPAPSPASPSVIPTPLSPTTSDHPFGLNTPPTLLSPTLSPSRELWGRALRGIQRQTGPSIGNAFFSRPTISSPREPERQPTSSSEAPPGGYGEKRRAGGEEPVKAVLRSRAAALVPKLKILEPAKDLAAHSALVRHLQFSPDGKFLATSSWDKTSIIFRVGEPFVSQQLLSHAQGFVGQVAWSPTGKYLLTKSSRGVKLWTPEDGVCVASFDRKVSVESIAWFPEGDGEPSFISVEGSDVTKLVRIPRVLDRYHFKRMKLHDVAITPDSTRLLGVGPLLESRSGLQPSKCKVEKRLVVYNMESKTIENQTPVLNDVRDITVAQGATHTLALVSYENQAPPQLWRIEFVKDRENNNTPVARLTLRHTYMPKVAVDFAGPSYFGGKNNELVLCAGKAGDVHVWDQESGALLHHVRSQALGGDLTCIAWNHAAEDPFMFATGSHDGAVRIWTKAPEDRATSPTSEDELPPRSQSPAPYVDHEPRTESPQPMNRYEYDPLQAFSARARDVLTTMRTPTPTQSRGRHNVAFATQSPSSSSSSLADDMV</sequence>
<proteinExistence type="predicted"/>
<accession>A0ACD3B758</accession>
<protein>
    <submittedName>
        <fullName evidence="1">WD40 repeat-like protein</fullName>
    </submittedName>
</protein>
<organism evidence="1 2">
    <name type="scientific">Pluteus cervinus</name>
    <dbReference type="NCBI Taxonomy" id="181527"/>
    <lineage>
        <taxon>Eukaryota</taxon>
        <taxon>Fungi</taxon>
        <taxon>Dikarya</taxon>
        <taxon>Basidiomycota</taxon>
        <taxon>Agaricomycotina</taxon>
        <taxon>Agaricomycetes</taxon>
        <taxon>Agaricomycetidae</taxon>
        <taxon>Agaricales</taxon>
        <taxon>Pluteineae</taxon>
        <taxon>Pluteaceae</taxon>
        <taxon>Pluteus</taxon>
    </lineage>
</organism>
<keyword evidence="2" id="KW-1185">Reference proteome</keyword>
<evidence type="ECO:0000313" key="2">
    <source>
        <dbReference type="Proteomes" id="UP000308600"/>
    </source>
</evidence>
<evidence type="ECO:0000313" key="1">
    <source>
        <dbReference type="EMBL" id="TFK73519.1"/>
    </source>
</evidence>